<evidence type="ECO:0000313" key="6">
    <source>
        <dbReference type="Proteomes" id="UP000279446"/>
    </source>
</evidence>
<comment type="caution">
    <text evidence="5">The sequence shown here is derived from an EMBL/GenBank/DDBJ whole genome shotgun (WGS) entry which is preliminary data.</text>
</comment>
<dbReference type="InterPro" id="IPR022488">
    <property type="entry name" value="PPK2-related"/>
</dbReference>
<evidence type="ECO:0000256" key="2">
    <source>
        <dbReference type="ARBA" id="ARBA00022777"/>
    </source>
</evidence>
<dbReference type="PANTHER" id="PTHR34383">
    <property type="entry name" value="POLYPHOSPHATE:AMP PHOSPHOTRANSFERASE-RELATED"/>
    <property type="match status" value="1"/>
</dbReference>
<keyword evidence="1" id="KW-0808">Transferase</keyword>
<dbReference type="RefSeq" id="WP_127192501.1">
    <property type="nucleotide sequence ID" value="NZ_JAUSSS010000001.1"/>
</dbReference>
<evidence type="ECO:0000256" key="3">
    <source>
        <dbReference type="SAM" id="Coils"/>
    </source>
</evidence>
<evidence type="ECO:0000313" key="5">
    <source>
        <dbReference type="EMBL" id="RUT46398.1"/>
    </source>
</evidence>
<reference evidence="5 6" key="1">
    <citation type="submission" date="2018-12" db="EMBL/GenBank/DDBJ databases">
        <authorList>
            <person name="Sun L."/>
            <person name="Chen Z."/>
        </authorList>
    </citation>
    <scope>NUCLEOTIDE SEQUENCE [LARGE SCALE GENOMIC DNA]</scope>
    <source>
        <strain evidence="5 6">DSM 15890</strain>
    </source>
</reference>
<dbReference type="OrthoDB" id="9775224at2"/>
<protein>
    <submittedName>
        <fullName evidence="5">Polyphosphate kinase 2 family protein</fullName>
    </submittedName>
</protein>
<sequence>MPKPFALPVKQKVDLSTIDPKNTGTFLNKEEVEEETIKLKEEFQELQEKLNAGKNEAVLFVFQGMDCSGKDGVIKHVFSGLNPAGVSSYSFKTPTEEESLHDFLWRAHSKVPALGHITTFNRSYYEDVLITRVHELISDKEAKSRFKHINHFESLLENNHVKVVKIFLHISKEFQLEKLKSRIEDPAKNWKFDPADLMERKSWKKYRNYYEELLEKCSSASPWHVVPADHRWYRDYAVLSIAVESLRKLNLKDPEPIPELMTLLDEIK</sequence>
<dbReference type="PIRSF" id="PIRSF028756">
    <property type="entry name" value="PPK2_prd"/>
    <property type="match status" value="1"/>
</dbReference>
<dbReference type="AlphaFoldDB" id="A0A433Y9C2"/>
<evidence type="ECO:0000259" key="4">
    <source>
        <dbReference type="Pfam" id="PF03976"/>
    </source>
</evidence>
<name>A0A433Y9C2_9BACL</name>
<gene>
    <name evidence="5" type="ORF">EJP82_13115</name>
</gene>
<keyword evidence="2 5" id="KW-0418">Kinase</keyword>
<dbReference type="InterPro" id="IPR016898">
    <property type="entry name" value="Polyphosphate_phosphotransfera"/>
</dbReference>
<keyword evidence="6" id="KW-1185">Reference proteome</keyword>
<dbReference type="PANTHER" id="PTHR34383:SF3">
    <property type="entry name" value="POLYPHOSPHATE:AMP PHOSPHOTRANSFERASE"/>
    <property type="match status" value="1"/>
</dbReference>
<dbReference type="Gene3D" id="3.40.50.300">
    <property type="entry name" value="P-loop containing nucleotide triphosphate hydrolases"/>
    <property type="match status" value="1"/>
</dbReference>
<dbReference type="GO" id="GO:0008976">
    <property type="term" value="F:polyphosphate kinase activity"/>
    <property type="evidence" value="ECO:0007669"/>
    <property type="project" value="InterPro"/>
</dbReference>
<dbReference type="InterPro" id="IPR022300">
    <property type="entry name" value="PPK2-rel_1"/>
</dbReference>
<evidence type="ECO:0000256" key="1">
    <source>
        <dbReference type="ARBA" id="ARBA00022679"/>
    </source>
</evidence>
<dbReference type="GO" id="GO:0006797">
    <property type="term" value="P:polyphosphate metabolic process"/>
    <property type="evidence" value="ECO:0007669"/>
    <property type="project" value="InterPro"/>
</dbReference>
<dbReference type="InterPro" id="IPR027417">
    <property type="entry name" value="P-loop_NTPase"/>
</dbReference>
<accession>A0A433Y9C2</accession>
<dbReference type="Proteomes" id="UP000279446">
    <property type="component" value="Unassembled WGS sequence"/>
</dbReference>
<feature type="domain" description="Polyphosphate kinase-2-related" evidence="4">
    <location>
        <begin position="27"/>
        <end position="250"/>
    </location>
</feature>
<feature type="coiled-coil region" evidence="3">
    <location>
        <begin position="29"/>
        <end position="56"/>
    </location>
</feature>
<dbReference type="SUPFAM" id="SSF52540">
    <property type="entry name" value="P-loop containing nucleoside triphosphate hydrolases"/>
    <property type="match status" value="1"/>
</dbReference>
<dbReference type="EMBL" id="RZNY01000009">
    <property type="protein sequence ID" value="RUT46398.1"/>
    <property type="molecule type" value="Genomic_DNA"/>
</dbReference>
<dbReference type="NCBIfam" id="TIGR03709">
    <property type="entry name" value="PPK2_rel_1"/>
    <property type="match status" value="1"/>
</dbReference>
<proteinExistence type="predicted"/>
<dbReference type="Pfam" id="PF03976">
    <property type="entry name" value="PPK2"/>
    <property type="match status" value="1"/>
</dbReference>
<organism evidence="5 6">
    <name type="scientific">Paenibacillus anaericanus</name>
    <dbReference type="NCBI Taxonomy" id="170367"/>
    <lineage>
        <taxon>Bacteria</taxon>
        <taxon>Bacillati</taxon>
        <taxon>Bacillota</taxon>
        <taxon>Bacilli</taxon>
        <taxon>Bacillales</taxon>
        <taxon>Paenibacillaceae</taxon>
        <taxon>Paenibacillus</taxon>
    </lineage>
</organism>
<keyword evidence="3" id="KW-0175">Coiled coil</keyword>